<dbReference type="STRING" id="1220188.A0A4S3JHT1"/>
<dbReference type="Gene3D" id="3.90.770.10">
    <property type="entry name" value="3-hydroxy-3-methylglutaryl-coenzyme A Reductase, Chain A, domain 2"/>
    <property type="match status" value="1"/>
</dbReference>
<sequence>MNVRDGAERNGQVRLSINVVSILAAMPIASGQNAASVAEASGSYLTVEYDSLVEMVLSIYFPTLPVGVIVGGTAYPTKREALTMECADPGGKRRRSGMIASFALVLEICTTATVATGTFTRSHQKYAGGERAVLCKL</sequence>
<keyword evidence="1" id="KW-0472">Membrane</keyword>
<reference evidence="2 3" key="1">
    <citation type="submission" date="2019-03" db="EMBL/GenBank/DDBJ databases">
        <title>The genome sequence of a newly discovered highly antifungal drug resistant Aspergillus species, Aspergillus tanneri NIH 1004.</title>
        <authorList>
            <person name="Mounaud S."/>
            <person name="Singh I."/>
            <person name="Joardar V."/>
            <person name="Pakala S."/>
            <person name="Pakala S."/>
            <person name="Venepally P."/>
            <person name="Hoover J."/>
            <person name="Nierman W."/>
            <person name="Chung J."/>
            <person name="Losada L."/>
        </authorList>
    </citation>
    <scope>NUCLEOTIDE SEQUENCE [LARGE SCALE GENOMIC DNA]</scope>
    <source>
        <strain evidence="2 3">NIH1004</strain>
    </source>
</reference>
<dbReference type="AlphaFoldDB" id="A0A4S3JHT1"/>
<evidence type="ECO:0000313" key="3">
    <source>
        <dbReference type="Proteomes" id="UP000308092"/>
    </source>
</evidence>
<feature type="transmembrane region" description="Helical" evidence="1">
    <location>
        <begin position="96"/>
        <end position="115"/>
    </location>
</feature>
<keyword evidence="1" id="KW-1133">Transmembrane helix</keyword>
<protein>
    <recommendedName>
        <fullName evidence="4">Hydroxymethylglutaryl-CoA reductase (NADPH)</fullName>
    </recommendedName>
</protein>
<feature type="transmembrane region" description="Helical" evidence="1">
    <location>
        <begin position="12"/>
        <end position="35"/>
    </location>
</feature>
<dbReference type="GO" id="GO:0015936">
    <property type="term" value="P:coenzyme A metabolic process"/>
    <property type="evidence" value="ECO:0007669"/>
    <property type="project" value="InterPro"/>
</dbReference>
<proteinExistence type="predicted"/>
<dbReference type="Proteomes" id="UP000308092">
    <property type="component" value="Unassembled WGS sequence"/>
</dbReference>
<dbReference type="GO" id="GO:0004420">
    <property type="term" value="F:hydroxymethylglutaryl-CoA reductase (NADPH) activity"/>
    <property type="evidence" value="ECO:0007669"/>
    <property type="project" value="InterPro"/>
</dbReference>
<evidence type="ECO:0000313" key="2">
    <source>
        <dbReference type="EMBL" id="THC94795.1"/>
    </source>
</evidence>
<keyword evidence="3" id="KW-1185">Reference proteome</keyword>
<name>A0A4S3JHT1_9EURO</name>
<feature type="transmembrane region" description="Helical" evidence="1">
    <location>
        <begin position="55"/>
        <end position="75"/>
    </location>
</feature>
<dbReference type="InterPro" id="IPR002202">
    <property type="entry name" value="HMG_CoA_Rdtase"/>
</dbReference>
<dbReference type="VEuPathDB" id="FungiDB:EYZ11_005741"/>
<organism evidence="2 3">
    <name type="scientific">Aspergillus tanneri</name>
    <dbReference type="NCBI Taxonomy" id="1220188"/>
    <lineage>
        <taxon>Eukaryota</taxon>
        <taxon>Fungi</taxon>
        <taxon>Dikarya</taxon>
        <taxon>Ascomycota</taxon>
        <taxon>Pezizomycotina</taxon>
        <taxon>Eurotiomycetes</taxon>
        <taxon>Eurotiomycetidae</taxon>
        <taxon>Eurotiales</taxon>
        <taxon>Aspergillaceae</taxon>
        <taxon>Aspergillus</taxon>
        <taxon>Aspergillus subgen. Circumdati</taxon>
    </lineage>
</organism>
<dbReference type="SUPFAM" id="SSF56542">
    <property type="entry name" value="Substrate-binding domain of HMG-CoA reductase"/>
    <property type="match status" value="1"/>
</dbReference>
<dbReference type="EMBL" id="SOSA01000189">
    <property type="protein sequence ID" value="THC94795.1"/>
    <property type="molecule type" value="Genomic_DNA"/>
</dbReference>
<dbReference type="Pfam" id="PF00368">
    <property type="entry name" value="HMG-CoA_red"/>
    <property type="match status" value="1"/>
</dbReference>
<dbReference type="InterPro" id="IPR009029">
    <property type="entry name" value="HMG_CoA_Rdtase_sub-bd_dom_sf"/>
</dbReference>
<dbReference type="InterPro" id="IPR023074">
    <property type="entry name" value="HMG_CoA_Rdtase_cat_sf"/>
</dbReference>
<evidence type="ECO:0000256" key="1">
    <source>
        <dbReference type="SAM" id="Phobius"/>
    </source>
</evidence>
<comment type="caution">
    <text evidence="2">The sequence shown here is derived from an EMBL/GenBank/DDBJ whole genome shotgun (WGS) entry which is preliminary data.</text>
</comment>
<keyword evidence="1" id="KW-0812">Transmembrane</keyword>
<gene>
    <name evidence="2" type="ORF">EYZ11_005741</name>
</gene>
<evidence type="ECO:0008006" key="4">
    <source>
        <dbReference type="Google" id="ProtNLM"/>
    </source>
</evidence>
<accession>A0A4S3JHT1</accession>
<dbReference type="PROSITE" id="PS50065">
    <property type="entry name" value="HMG_COA_REDUCTASE_4"/>
    <property type="match status" value="1"/>
</dbReference>